<feature type="chain" id="PRO_5016135619" description="Copper amine oxidase-like N-terminal domain-containing protein" evidence="2">
    <location>
        <begin position="28"/>
        <end position="346"/>
    </location>
</feature>
<keyword evidence="2" id="KW-0732">Signal</keyword>
<protein>
    <recommendedName>
        <fullName evidence="3">Copper amine oxidase-like N-terminal domain-containing protein</fullName>
    </recommendedName>
</protein>
<keyword evidence="5" id="KW-1185">Reference proteome</keyword>
<accession>A0A2W1LF88</accession>
<organism evidence="4 5">
    <name type="scientific">Paenibacillus sambharensis</name>
    <dbReference type="NCBI Taxonomy" id="1803190"/>
    <lineage>
        <taxon>Bacteria</taxon>
        <taxon>Bacillati</taxon>
        <taxon>Bacillota</taxon>
        <taxon>Bacilli</taxon>
        <taxon>Bacillales</taxon>
        <taxon>Paenibacillaceae</taxon>
        <taxon>Paenibacillus</taxon>
    </lineage>
</organism>
<dbReference type="AlphaFoldDB" id="A0A2W1LF88"/>
<evidence type="ECO:0000259" key="3">
    <source>
        <dbReference type="Pfam" id="PF07833"/>
    </source>
</evidence>
<feature type="compositionally biased region" description="Gly residues" evidence="1">
    <location>
        <begin position="218"/>
        <end position="236"/>
    </location>
</feature>
<evidence type="ECO:0000313" key="5">
    <source>
        <dbReference type="Proteomes" id="UP000249522"/>
    </source>
</evidence>
<feature type="domain" description="Copper amine oxidase-like N-terminal" evidence="3">
    <location>
        <begin position="44"/>
        <end position="91"/>
    </location>
</feature>
<gene>
    <name evidence="4" type="ORF">DNH61_00325</name>
</gene>
<dbReference type="EMBL" id="QKRB01000006">
    <property type="protein sequence ID" value="PZD97746.1"/>
    <property type="molecule type" value="Genomic_DNA"/>
</dbReference>
<sequence>MKRTKLHALAVIWICCMLIGGSASVSAAPSPSPVRVTTTALKLVFDGKTLKLPEGQYLFMVKGTAYVPVRFVSYALMKRVIWDAKDRSVRIEEPDQAERKRLESYLKAAAAKDNQAAAEGGVALSVVPAEAKFAFMGAEKHPASGLKVYSYKGTLYVPVRFMSESAGVKIIWDAAGKRITGYSEAYLRGQNPALPASGGAGPDASSDTGTSTEAVPGAGKGQGSSGASGGTAGGGAPGGGAVDAAYTAIVTKAEKRLTELQNACQADMTDLLNKYLKAESGAERNKLLGQGEELLGKCTEDFETILSQTKAELEAGGFSTAILEEYRKHFEEMISLGKALVKTRVD</sequence>
<evidence type="ECO:0000256" key="1">
    <source>
        <dbReference type="SAM" id="MobiDB-lite"/>
    </source>
</evidence>
<comment type="caution">
    <text evidence="4">The sequence shown here is derived from an EMBL/GenBank/DDBJ whole genome shotgun (WGS) entry which is preliminary data.</text>
</comment>
<evidence type="ECO:0000313" key="4">
    <source>
        <dbReference type="EMBL" id="PZD97746.1"/>
    </source>
</evidence>
<name>A0A2W1LF88_9BACL</name>
<evidence type="ECO:0000256" key="2">
    <source>
        <dbReference type="SAM" id="SignalP"/>
    </source>
</evidence>
<reference evidence="4 5" key="1">
    <citation type="submission" date="2018-06" db="EMBL/GenBank/DDBJ databases">
        <title>Paenibacillus imtechensis sp. nov.</title>
        <authorList>
            <person name="Pinnaka A.K."/>
            <person name="Singh H."/>
            <person name="Kaur M."/>
        </authorList>
    </citation>
    <scope>NUCLEOTIDE SEQUENCE [LARGE SCALE GENOMIC DNA]</scope>
    <source>
        <strain evidence="4 5">SMB1</strain>
    </source>
</reference>
<feature type="region of interest" description="Disordered" evidence="1">
    <location>
        <begin position="193"/>
        <end position="236"/>
    </location>
</feature>
<dbReference type="Pfam" id="PF07833">
    <property type="entry name" value="Cu_amine_oxidN1"/>
    <property type="match status" value="1"/>
</dbReference>
<dbReference type="OrthoDB" id="574706at2"/>
<dbReference type="InterPro" id="IPR012854">
    <property type="entry name" value="Cu_amine_oxidase-like_N"/>
</dbReference>
<feature type="signal peptide" evidence="2">
    <location>
        <begin position="1"/>
        <end position="27"/>
    </location>
</feature>
<dbReference type="Proteomes" id="UP000249522">
    <property type="component" value="Unassembled WGS sequence"/>
</dbReference>
<proteinExistence type="predicted"/>
<dbReference type="RefSeq" id="WP_111144709.1">
    <property type="nucleotide sequence ID" value="NZ_QKRB01000006.1"/>
</dbReference>